<comment type="caution">
    <text evidence="1">The sequence shown here is derived from an EMBL/GenBank/DDBJ whole genome shotgun (WGS) entry which is preliminary data.</text>
</comment>
<accession>A0A8H7I3E9</accession>
<protein>
    <submittedName>
        <fullName evidence="1">Uncharacterized protein</fullName>
    </submittedName>
</protein>
<name>A0A8H7I3E9_9AGAM</name>
<dbReference type="AlphaFoldDB" id="A0A8H7I3E9"/>
<evidence type="ECO:0000313" key="1">
    <source>
        <dbReference type="EMBL" id="KAF8749010.1"/>
    </source>
</evidence>
<organism evidence="1 2">
    <name type="scientific">Rhizoctonia solani</name>
    <dbReference type="NCBI Taxonomy" id="456999"/>
    <lineage>
        <taxon>Eukaryota</taxon>
        <taxon>Fungi</taxon>
        <taxon>Dikarya</taxon>
        <taxon>Basidiomycota</taxon>
        <taxon>Agaricomycotina</taxon>
        <taxon>Agaricomycetes</taxon>
        <taxon>Cantharellales</taxon>
        <taxon>Ceratobasidiaceae</taxon>
        <taxon>Rhizoctonia</taxon>
    </lineage>
</organism>
<reference evidence="1" key="1">
    <citation type="submission" date="2020-09" db="EMBL/GenBank/DDBJ databases">
        <title>Comparative genome analyses of four rice-infecting Rhizoctonia solani isolates reveal extensive enrichment of homogalacturonan modification genes.</title>
        <authorList>
            <person name="Lee D.-Y."/>
            <person name="Jeon J."/>
            <person name="Kim K.-T."/>
            <person name="Cheong K."/>
            <person name="Song H."/>
            <person name="Choi G."/>
            <person name="Ko J."/>
            <person name="Opiyo S.O."/>
            <person name="Zuo S."/>
            <person name="Madhav S."/>
            <person name="Lee Y.-H."/>
            <person name="Wang G.-L."/>
        </authorList>
    </citation>
    <scope>NUCLEOTIDE SEQUENCE</scope>
    <source>
        <strain evidence="1">AG1-IA B2</strain>
    </source>
</reference>
<proteinExistence type="predicted"/>
<sequence>MARYFSLVYPGRTLNQLRNDIAANLIDRDPLARDNSFVKYDLLPDRNAAFRRRDDNPMRQVQYGRLLDIYYVEYTKQDEQNARVPYLLARIAECETGGLDAAQRGTPLVKYNRVLTPVIVHLETINAVIGRVSLGSNAWAIVDRSRDGARTQFLDDDGNIDPNLE</sequence>
<gene>
    <name evidence="1" type="ORF">RHS01_10413</name>
</gene>
<evidence type="ECO:0000313" key="2">
    <source>
        <dbReference type="Proteomes" id="UP000614334"/>
    </source>
</evidence>
<dbReference type="EMBL" id="JACYCF010000031">
    <property type="protein sequence ID" value="KAF8749010.1"/>
    <property type="molecule type" value="Genomic_DNA"/>
</dbReference>
<dbReference type="Proteomes" id="UP000614334">
    <property type="component" value="Unassembled WGS sequence"/>
</dbReference>